<dbReference type="OrthoDB" id="6053769at2"/>
<feature type="domain" description="DUF802" evidence="2">
    <location>
        <begin position="320"/>
        <end position="372"/>
    </location>
</feature>
<feature type="transmembrane region" description="Helical" evidence="1">
    <location>
        <begin position="104"/>
        <end position="126"/>
    </location>
</feature>
<dbReference type="Proteomes" id="UP000267464">
    <property type="component" value="Unassembled WGS sequence"/>
</dbReference>
<dbReference type="RefSeq" id="WP_124542278.1">
    <property type="nucleotide sequence ID" value="NZ_QUSW01000006.1"/>
</dbReference>
<dbReference type="Gene3D" id="1.20.120.20">
    <property type="entry name" value="Apolipoprotein"/>
    <property type="match status" value="1"/>
</dbReference>
<keyword evidence="4" id="KW-1185">Reference proteome</keyword>
<name>A0A3N7JNI4_9BURK</name>
<evidence type="ECO:0000259" key="2">
    <source>
        <dbReference type="Pfam" id="PF05650"/>
    </source>
</evidence>
<keyword evidence="1" id="KW-0812">Transmembrane</keyword>
<dbReference type="EMBL" id="QUSW01000006">
    <property type="protein sequence ID" value="RQP22709.1"/>
    <property type="molecule type" value="Genomic_DNA"/>
</dbReference>
<evidence type="ECO:0000256" key="1">
    <source>
        <dbReference type="SAM" id="Phobius"/>
    </source>
</evidence>
<sequence length="661" mass="69826">MNRSLHHTAFAAGLLALGWVGAGYIPGNPLALTLVLLIGVFFVMGALELHRFQKATDSLVGVVASAKDTPAELGPWLAPLHSSLQHAVRLRVEGERVALPGPALTPYLAGLLVLLGMLGTFLGMVVTLKGTGLALEGANDVEAIRASIVAPVKGLGLAFGTSVAGVAASAMLGLMSALARRERQRAQQQLDARIATTLRGFSQMHQREESLRLMRMQAEMMPALVTQLQGLVVQVERQGQALHERMLASQTQFQGEAQRAYSDLAESVGQSLKATLTESARLAGSAIEPAVKATMAGLAHEAGTLRDTLTGAVQQQLDGVTTRLDTMTATLADQWQSALAGQQRHIESVTQGLHGGLDHFTKTFEQRSAALLDGMAAGFEQHAAALLRSVADAHAAWDAAATQREQARMAAFHDGMASMTRTLRSQAEENGSAMAERQQQICATLEQTAQAITSQAEAHARATIGEISRLVQSASEAPRAAAEVIGELRGALSDSLVRDNAALDERNRLMSTLGSLLDAVNHASTEQRASIDALVNSTTDVLDRVGQRFAETVDAESRTLETVAAQVTGSAAEVASLGEGFGVAVQLFSQTSEQLSTQLQRIESALSQSMARSDEQLAYYVAQARELIDLTLGSQKQIVEDLQQLASSSAAANAPSEAAAA</sequence>
<evidence type="ECO:0000313" key="4">
    <source>
        <dbReference type="Proteomes" id="UP000267464"/>
    </source>
</evidence>
<accession>A0A3N7JNI4</accession>
<dbReference type="AlphaFoldDB" id="A0A3N7JNI4"/>
<keyword evidence="1" id="KW-1133">Transmembrane helix</keyword>
<dbReference type="InterPro" id="IPR008520">
    <property type="entry name" value="DUF802"/>
</dbReference>
<gene>
    <name evidence="3" type="ORF">DZC73_20630</name>
</gene>
<keyword evidence="1" id="KW-0472">Membrane</keyword>
<comment type="caution">
    <text evidence="3">The sequence shown here is derived from an EMBL/GenBank/DDBJ whole genome shotgun (WGS) entry which is preliminary data.</text>
</comment>
<reference evidence="3 4" key="2">
    <citation type="submission" date="2018-12" db="EMBL/GenBank/DDBJ databases">
        <title>Rhizobacter gummiphilus sp. nov., a rubber-degrading bacterium isolated from the soil of a botanical garden in Japan.</title>
        <authorList>
            <person name="Shunsuke S.S."/>
        </authorList>
    </citation>
    <scope>NUCLEOTIDE SEQUENCE [LARGE SCALE GENOMIC DNA]</scope>
    <source>
        <strain evidence="3 4">S-16</strain>
    </source>
</reference>
<feature type="transmembrane region" description="Helical" evidence="1">
    <location>
        <begin position="157"/>
        <end position="179"/>
    </location>
</feature>
<proteinExistence type="predicted"/>
<reference evidence="3 4" key="1">
    <citation type="submission" date="2018-08" db="EMBL/GenBank/DDBJ databases">
        <authorList>
            <person name="Khan S.A."/>
            <person name="Jeon C.O."/>
            <person name="Chun B.H."/>
            <person name="Jeong S.E."/>
        </authorList>
    </citation>
    <scope>NUCLEOTIDE SEQUENCE [LARGE SCALE GENOMIC DNA]</scope>
    <source>
        <strain evidence="3 4">S-16</strain>
    </source>
</reference>
<dbReference type="Pfam" id="PF05650">
    <property type="entry name" value="DUF802"/>
    <property type="match status" value="1"/>
</dbReference>
<evidence type="ECO:0000313" key="3">
    <source>
        <dbReference type="EMBL" id="RQP22709.1"/>
    </source>
</evidence>
<feature type="transmembrane region" description="Helical" evidence="1">
    <location>
        <begin position="32"/>
        <end position="49"/>
    </location>
</feature>
<organism evidence="3 4">
    <name type="scientific">Piscinibacter terrae</name>
    <dbReference type="NCBI Taxonomy" id="2496871"/>
    <lineage>
        <taxon>Bacteria</taxon>
        <taxon>Pseudomonadati</taxon>
        <taxon>Pseudomonadota</taxon>
        <taxon>Betaproteobacteria</taxon>
        <taxon>Burkholderiales</taxon>
        <taxon>Sphaerotilaceae</taxon>
        <taxon>Piscinibacter</taxon>
    </lineage>
</organism>
<protein>
    <submittedName>
        <fullName evidence="3">DUF802 domain-containing protein</fullName>
    </submittedName>
</protein>